<protein>
    <recommendedName>
        <fullName evidence="5">LVIVD repeat protein</fullName>
    </recommendedName>
</protein>
<dbReference type="SUPFAM" id="SSF50969">
    <property type="entry name" value="YVTN repeat-like/Quinoprotein amine dehydrogenase"/>
    <property type="match status" value="1"/>
</dbReference>
<feature type="region of interest" description="Disordered" evidence="1">
    <location>
        <begin position="139"/>
        <end position="173"/>
    </location>
</feature>
<gene>
    <name evidence="3" type="ORF">UY55_C0002G0149</name>
</gene>
<evidence type="ECO:0000313" key="4">
    <source>
        <dbReference type="Proteomes" id="UP000034224"/>
    </source>
</evidence>
<evidence type="ECO:0000256" key="1">
    <source>
        <dbReference type="SAM" id="MobiDB-lite"/>
    </source>
</evidence>
<accession>A0A0G1W8G0</accession>
<dbReference type="InterPro" id="IPR011044">
    <property type="entry name" value="Quino_amine_DH_bsu"/>
</dbReference>
<dbReference type="STRING" id="1618665.UY55_C0002G0149"/>
<keyword evidence="2" id="KW-0812">Transmembrane</keyword>
<dbReference type="PATRIC" id="fig|1618665.3.peg.434"/>
<sequence length="474" mass="50538">MKERLTGRSGQSLVEIMIGLALIVLGIGSATILVFGGQKILIDRGNAIQARNLAEEGLDAARSIRERDWSELTDGEHGLVFGTSSWAFSSSSDTDGFFTRKIVITTQDENTKKVESKTTWIPDPLRTLNVELVTFLTNWENATPPPDPGDTGSGGTSGDWQNPQTLGSVDLGPGNSATDLDVISSIIYMSAEAAATAKPDFFIIDATNGQNPFIVSSLNTGPSLNAIDATVNYAYVANRQADAELQIIDISNLLNPTLIASYAAPGVSGSSRGETIFYSGDKVYLGLNKVIGPEFHIIDVSNPASPTNLGSYEVNDNINDIYVRDNKAYLATDLGNAGLMVLNVSNPAEITLLGQKYSVDTNAVYVENPAVLLLGPAQDIYIVEASNPSDIITLGTLSIGDVVNDIASRGNLAFIASSNSNREFQVVSIASSTNPTLWSSFNFPQVATGIDYENNLVYVAVRSNDALRIITSPP</sequence>
<organism evidence="3 4">
    <name type="scientific">Candidatus Jorgensenbacteria bacterium GW2011_GWB1_50_10</name>
    <dbReference type="NCBI Taxonomy" id="1618665"/>
    <lineage>
        <taxon>Bacteria</taxon>
        <taxon>Candidatus Joergenseniibacteriota</taxon>
    </lineage>
</organism>
<dbReference type="Proteomes" id="UP000034224">
    <property type="component" value="Unassembled WGS sequence"/>
</dbReference>
<evidence type="ECO:0000256" key="2">
    <source>
        <dbReference type="SAM" id="Phobius"/>
    </source>
</evidence>
<feature type="transmembrane region" description="Helical" evidence="2">
    <location>
        <begin position="12"/>
        <end position="36"/>
    </location>
</feature>
<evidence type="ECO:0008006" key="5">
    <source>
        <dbReference type="Google" id="ProtNLM"/>
    </source>
</evidence>
<dbReference type="AlphaFoldDB" id="A0A0G1W8G0"/>
<keyword evidence="2" id="KW-0472">Membrane</keyword>
<dbReference type="InterPro" id="IPR013211">
    <property type="entry name" value="LVIVD"/>
</dbReference>
<dbReference type="Pfam" id="PF08309">
    <property type="entry name" value="LVIVD"/>
    <property type="match status" value="3"/>
</dbReference>
<comment type="caution">
    <text evidence="3">The sequence shown here is derived from an EMBL/GenBank/DDBJ whole genome shotgun (WGS) entry which is preliminary data.</text>
</comment>
<reference evidence="3 4" key="1">
    <citation type="journal article" date="2015" name="Nature">
        <title>rRNA introns, odd ribosomes, and small enigmatic genomes across a large radiation of phyla.</title>
        <authorList>
            <person name="Brown C.T."/>
            <person name="Hug L.A."/>
            <person name="Thomas B.C."/>
            <person name="Sharon I."/>
            <person name="Castelle C.J."/>
            <person name="Singh A."/>
            <person name="Wilkins M.J."/>
            <person name="Williams K.H."/>
            <person name="Banfield J.F."/>
        </authorList>
    </citation>
    <scope>NUCLEOTIDE SEQUENCE [LARGE SCALE GENOMIC DNA]</scope>
</reference>
<evidence type="ECO:0000313" key="3">
    <source>
        <dbReference type="EMBL" id="KKW15091.1"/>
    </source>
</evidence>
<name>A0A0G1W8G0_9BACT</name>
<keyword evidence="2" id="KW-1133">Transmembrane helix</keyword>
<proteinExistence type="predicted"/>
<dbReference type="EMBL" id="LCQK01000002">
    <property type="protein sequence ID" value="KKW15091.1"/>
    <property type="molecule type" value="Genomic_DNA"/>
</dbReference>